<evidence type="ECO:0000313" key="2">
    <source>
        <dbReference type="Proteomes" id="UP000250078"/>
    </source>
</evidence>
<proteinExistence type="predicted"/>
<reference evidence="1 2" key="1">
    <citation type="journal article" date="2016" name="Nat. Commun.">
        <title>Ectomycorrhizal ecology is imprinted in the genome of the dominant symbiotic fungus Cenococcum geophilum.</title>
        <authorList>
            <consortium name="DOE Joint Genome Institute"/>
            <person name="Peter M."/>
            <person name="Kohler A."/>
            <person name="Ohm R.A."/>
            <person name="Kuo A."/>
            <person name="Krutzmann J."/>
            <person name="Morin E."/>
            <person name="Arend M."/>
            <person name="Barry K.W."/>
            <person name="Binder M."/>
            <person name="Choi C."/>
            <person name="Clum A."/>
            <person name="Copeland A."/>
            <person name="Grisel N."/>
            <person name="Haridas S."/>
            <person name="Kipfer T."/>
            <person name="LaButti K."/>
            <person name="Lindquist E."/>
            <person name="Lipzen A."/>
            <person name="Maire R."/>
            <person name="Meier B."/>
            <person name="Mihaltcheva S."/>
            <person name="Molinier V."/>
            <person name="Murat C."/>
            <person name="Poggeler S."/>
            <person name="Quandt C.A."/>
            <person name="Sperisen C."/>
            <person name="Tritt A."/>
            <person name="Tisserant E."/>
            <person name="Crous P.W."/>
            <person name="Henrissat B."/>
            <person name="Nehls U."/>
            <person name="Egli S."/>
            <person name="Spatafora J.W."/>
            <person name="Grigoriev I.V."/>
            <person name="Martin F.M."/>
        </authorList>
    </citation>
    <scope>NUCLEOTIDE SEQUENCE [LARGE SCALE GENOMIC DNA]</scope>
    <source>
        <strain evidence="1 2">1.58</strain>
    </source>
</reference>
<dbReference type="EMBL" id="KV748246">
    <property type="protein sequence ID" value="OCK88215.1"/>
    <property type="molecule type" value="Genomic_DNA"/>
</dbReference>
<evidence type="ECO:0000313" key="1">
    <source>
        <dbReference type="EMBL" id="OCK88215.1"/>
    </source>
</evidence>
<keyword evidence="2" id="KW-1185">Reference proteome</keyword>
<sequence length="205" mass="22541">MAQNHGGDFVPSGAPLISGYDAQDHGGDFVPGTRSLRGGPHESGYATATTHQQYSGQQDYPTSPQQGQGYRPAQTQFTQPLTQYPTQQRFQPQRPVHNPPPAQYTTPFQTQPHSRQAQGSQQFPVQATHPMQSPVQPTPPMQSPTQQPQMQPLGHPPQQHQPGPSSYQPPSTPQTYQSSTGYSSPREGTSVRSGVRKLEKFFKNL</sequence>
<name>A0ACC8EPB9_9PEZI</name>
<dbReference type="Proteomes" id="UP000250078">
    <property type="component" value="Unassembled WGS sequence"/>
</dbReference>
<accession>A0ACC8EPB9</accession>
<protein>
    <submittedName>
        <fullName evidence="1">Uncharacterized protein</fullName>
    </submittedName>
</protein>
<gene>
    <name evidence="1" type="ORF">K441DRAFT_669491</name>
</gene>
<organism evidence="1 2">
    <name type="scientific">Cenococcum geophilum 1.58</name>
    <dbReference type="NCBI Taxonomy" id="794803"/>
    <lineage>
        <taxon>Eukaryota</taxon>
        <taxon>Fungi</taxon>
        <taxon>Dikarya</taxon>
        <taxon>Ascomycota</taxon>
        <taxon>Pezizomycotina</taxon>
        <taxon>Dothideomycetes</taxon>
        <taxon>Pleosporomycetidae</taxon>
        <taxon>Gloniales</taxon>
        <taxon>Gloniaceae</taxon>
        <taxon>Cenococcum</taxon>
    </lineage>
</organism>